<evidence type="ECO:0000259" key="2">
    <source>
        <dbReference type="Pfam" id="PF08044"/>
    </source>
</evidence>
<evidence type="ECO:0000313" key="3">
    <source>
        <dbReference type="EMBL" id="MFD2092520.1"/>
    </source>
</evidence>
<organism evidence="3 4">
    <name type="scientific">Blastococcus deserti</name>
    <dbReference type="NCBI Taxonomy" id="2259033"/>
    <lineage>
        <taxon>Bacteria</taxon>
        <taxon>Bacillati</taxon>
        <taxon>Actinomycetota</taxon>
        <taxon>Actinomycetes</taxon>
        <taxon>Geodermatophilales</taxon>
        <taxon>Geodermatophilaceae</taxon>
        <taxon>Blastococcus</taxon>
    </lineage>
</organism>
<evidence type="ECO:0000256" key="1">
    <source>
        <dbReference type="SAM" id="MobiDB-lite"/>
    </source>
</evidence>
<dbReference type="PANTHER" id="PTHR40763:SF4">
    <property type="entry name" value="DUF1707 DOMAIN-CONTAINING PROTEIN"/>
    <property type="match status" value="1"/>
</dbReference>
<dbReference type="EMBL" id="JBHUHP010000011">
    <property type="protein sequence ID" value="MFD2092520.1"/>
    <property type="molecule type" value="Genomic_DNA"/>
</dbReference>
<name>A0ABW4XAQ7_9ACTN</name>
<dbReference type="Proteomes" id="UP001597402">
    <property type="component" value="Unassembled WGS sequence"/>
</dbReference>
<dbReference type="PANTHER" id="PTHR40763">
    <property type="entry name" value="MEMBRANE PROTEIN-RELATED"/>
    <property type="match status" value="1"/>
</dbReference>
<gene>
    <name evidence="3" type="ORF">ACFSHS_13155</name>
</gene>
<comment type="caution">
    <text evidence="3">The sequence shown here is derived from an EMBL/GenBank/DDBJ whole genome shotgun (WGS) entry which is preliminary data.</text>
</comment>
<evidence type="ECO:0000313" key="4">
    <source>
        <dbReference type="Proteomes" id="UP001597402"/>
    </source>
</evidence>
<reference evidence="4" key="1">
    <citation type="journal article" date="2019" name="Int. J. Syst. Evol. Microbiol.">
        <title>The Global Catalogue of Microorganisms (GCM) 10K type strain sequencing project: providing services to taxonomists for standard genome sequencing and annotation.</title>
        <authorList>
            <consortium name="The Broad Institute Genomics Platform"/>
            <consortium name="The Broad Institute Genome Sequencing Center for Infectious Disease"/>
            <person name="Wu L."/>
            <person name="Ma J."/>
        </authorList>
    </citation>
    <scope>NUCLEOTIDE SEQUENCE [LARGE SCALE GENOMIC DNA]</scope>
    <source>
        <strain evidence="4">JCM 3338</strain>
    </source>
</reference>
<sequence>MPEPHLRAADADRAAVAALLGEHMSAGRLTVEEYDERLARAYAARTYGELDQLTADLPATVPAPRPAPPAARATPSPVDTHGGWDADPHSWRSWLTTSLIVVTIWAATSLASWELHYFWPIWVIGPWGAVLLAQTFTRGRGDDDGPEQRRLPG</sequence>
<feature type="region of interest" description="Disordered" evidence="1">
    <location>
        <begin position="58"/>
        <end position="83"/>
    </location>
</feature>
<proteinExistence type="predicted"/>
<feature type="domain" description="DUF1707" evidence="2">
    <location>
        <begin position="6"/>
        <end position="58"/>
    </location>
</feature>
<accession>A0ABW4XAQ7</accession>
<keyword evidence="4" id="KW-1185">Reference proteome</keyword>
<protein>
    <submittedName>
        <fullName evidence="3">DUF1707 domain-containing protein</fullName>
    </submittedName>
</protein>
<dbReference type="InterPro" id="IPR012551">
    <property type="entry name" value="DUF1707_SHOCT-like"/>
</dbReference>
<dbReference type="RefSeq" id="WP_376876577.1">
    <property type="nucleotide sequence ID" value="NZ_JBHUHP010000011.1"/>
</dbReference>
<dbReference type="Pfam" id="PF08044">
    <property type="entry name" value="DUF1707"/>
    <property type="match status" value="1"/>
</dbReference>